<dbReference type="EMBL" id="RDSM01000006">
    <property type="protein sequence ID" value="RXH54087.1"/>
    <property type="molecule type" value="Genomic_DNA"/>
</dbReference>
<keyword evidence="2" id="KW-0119">Carbohydrate metabolism</keyword>
<evidence type="ECO:0000256" key="3">
    <source>
        <dbReference type="SAM" id="SignalP"/>
    </source>
</evidence>
<keyword evidence="5" id="KW-1185">Reference proteome</keyword>
<dbReference type="Gene3D" id="2.130.10.10">
    <property type="entry name" value="YVTN repeat-like/Quinoprotein amine dehydrogenase"/>
    <property type="match status" value="1"/>
</dbReference>
<evidence type="ECO:0000313" key="4">
    <source>
        <dbReference type="EMBL" id="RXH54087.1"/>
    </source>
</evidence>
<proteinExistence type="inferred from homology"/>
<dbReference type="PANTHER" id="PTHR30344:SF1">
    <property type="entry name" value="6-PHOSPHOGLUCONOLACTONASE"/>
    <property type="match status" value="1"/>
</dbReference>
<dbReference type="GO" id="GO:0006006">
    <property type="term" value="P:glucose metabolic process"/>
    <property type="evidence" value="ECO:0007669"/>
    <property type="project" value="UniProtKB-KW"/>
</dbReference>
<protein>
    <submittedName>
        <fullName evidence="4">6-phosphogluconolactonase</fullName>
    </submittedName>
</protein>
<dbReference type="InterPro" id="IPR011048">
    <property type="entry name" value="Haem_d1_sf"/>
</dbReference>
<dbReference type="OrthoDB" id="9790815at2"/>
<accession>A0A4Q0STT2</accession>
<dbReference type="GO" id="GO:0017057">
    <property type="term" value="F:6-phosphogluconolactonase activity"/>
    <property type="evidence" value="ECO:0007669"/>
    <property type="project" value="TreeGrafter"/>
</dbReference>
<reference evidence="4 5" key="1">
    <citation type="submission" date="2018-11" db="EMBL/GenBank/DDBJ databases">
        <authorList>
            <person name="Mardanov A.V."/>
            <person name="Ravin N.V."/>
            <person name="Dedysh S.N."/>
        </authorList>
    </citation>
    <scope>NUCLEOTIDE SEQUENCE [LARGE SCALE GENOMIC DNA]</scope>
    <source>
        <strain evidence="4 5">AF10</strain>
    </source>
</reference>
<keyword evidence="3" id="KW-0732">Signal</keyword>
<name>A0A4Q0STT2_9BACT</name>
<dbReference type="RefSeq" id="WP_128915628.1">
    <property type="nucleotide sequence ID" value="NZ_RDSM01000006.1"/>
</dbReference>
<dbReference type="GO" id="GO:0005829">
    <property type="term" value="C:cytosol"/>
    <property type="evidence" value="ECO:0007669"/>
    <property type="project" value="TreeGrafter"/>
</dbReference>
<evidence type="ECO:0000313" key="5">
    <source>
        <dbReference type="Proteomes" id="UP000289437"/>
    </source>
</evidence>
<sequence>MLNLALRITGSLLALSFGLAAHAQNLAVVFGSHSSGPGEGFSIGRFDSATGHLTDPQLMLQADAPAYFVFDPSHRFLYTCGTPAFIAAYAVDRATGHLTLLNQKPSGGGDPSYISLDKTARFAFVANYQGGNIAAYALRPDGTLGERTAFIQHTGHSVNPLRQTRAFAHSILVDPSNRFVLVADLGLDKIFIYRFDAATGSLTPSDPETVQAPQGSGPRHITFHPNGRWAYLITEMGSSILLYDWDAKRGTLNEKQQISALPADFKGVSTSAEIRVHPNGRFLYATNRGRNSVAVFAIDRASGRLSPLQDIPSGGRTPRNFDFDPSGRWLLVTNHDSDTAAVFAINPDTGVLNPAGDPVHIRHAFSPRFLPLQP</sequence>
<feature type="chain" id="PRO_5020544773" evidence="3">
    <location>
        <begin position="24"/>
        <end position="374"/>
    </location>
</feature>
<reference evidence="5" key="2">
    <citation type="submission" date="2019-02" db="EMBL/GenBank/DDBJ databases">
        <title>Granulicella sibirica sp. nov., a psychrotolerant acidobacterium isolated from an organic soil layer in forested tundra, West Siberia.</title>
        <authorList>
            <person name="Oshkin I.Y."/>
            <person name="Kulichevskaya I.S."/>
            <person name="Rijpstra W.I.C."/>
            <person name="Sinninghe Damste J.S."/>
            <person name="Rakitin A.L."/>
            <person name="Ravin N.V."/>
            <person name="Dedysh S.N."/>
        </authorList>
    </citation>
    <scope>NUCLEOTIDE SEQUENCE [LARGE SCALE GENOMIC DNA]</scope>
    <source>
        <strain evidence="5">AF10</strain>
    </source>
</reference>
<dbReference type="AlphaFoldDB" id="A0A4Q0STT2"/>
<evidence type="ECO:0000256" key="1">
    <source>
        <dbReference type="ARBA" id="ARBA00005564"/>
    </source>
</evidence>
<dbReference type="InterPro" id="IPR015943">
    <property type="entry name" value="WD40/YVTN_repeat-like_dom_sf"/>
</dbReference>
<comment type="similarity">
    <text evidence="1">Belongs to the cycloisomerase 2 family.</text>
</comment>
<organism evidence="4 5">
    <name type="scientific">Granulicella sibirica</name>
    <dbReference type="NCBI Taxonomy" id="2479048"/>
    <lineage>
        <taxon>Bacteria</taxon>
        <taxon>Pseudomonadati</taxon>
        <taxon>Acidobacteriota</taxon>
        <taxon>Terriglobia</taxon>
        <taxon>Terriglobales</taxon>
        <taxon>Acidobacteriaceae</taxon>
        <taxon>Granulicella</taxon>
    </lineage>
</organism>
<dbReference type="InterPro" id="IPR019405">
    <property type="entry name" value="Lactonase_7-beta_prop"/>
</dbReference>
<keyword evidence="2" id="KW-0313">Glucose metabolism</keyword>
<dbReference type="Pfam" id="PF10282">
    <property type="entry name" value="Lactonase"/>
    <property type="match status" value="1"/>
</dbReference>
<gene>
    <name evidence="4" type="ORF">GRAN_5056</name>
</gene>
<dbReference type="Proteomes" id="UP000289437">
    <property type="component" value="Unassembled WGS sequence"/>
</dbReference>
<dbReference type="InterPro" id="IPR050282">
    <property type="entry name" value="Cycloisomerase_2"/>
</dbReference>
<dbReference type="SUPFAM" id="SSF51004">
    <property type="entry name" value="C-terminal (heme d1) domain of cytochrome cd1-nitrite reductase"/>
    <property type="match status" value="1"/>
</dbReference>
<dbReference type="PANTHER" id="PTHR30344">
    <property type="entry name" value="6-PHOSPHOGLUCONOLACTONASE-RELATED"/>
    <property type="match status" value="1"/>
</dbReference>
<feature type="signal peptide" evidence="3">
    <location>
        <begin position="1"/>
        <end position="23"/>
    </location>
</feature>
<comment type="caution">
    <text evidence="4">The sequence shown here is derived from an EMBL/GenBank/DDBJ whole genome shotgun (WGS) entry which is preliminary data.</text>
</comment>
<evidence type="ECO:0000256" key="2">
    <source>
        <dbReference type="ARBA" id="ARBA00022526"/>
    </source>
</evidence>